<sequence length="197" mass="22506">MDISDMELSPNSRSNTSSRSSTPKPEKPMTDCERRRNAMIRLHQQNTMIAGYKNYLKSPILAKGEEAVHKEMENQLKLTMAARETLVNELRTMPPCLVFNCPDHTTLETKNSVPKSLTENSIINDIDKKPSQKRKNTKNNSDDFVFPSKTARPTTPTKVLEPVEVHKTPMIILMKTPKLTLLKLLINQHPRPHSLFF</sequence>
<dbReference type="Proteomes" id="UP000887159">
    <property type="component" value="Unassembled WGS sequence"/>
</dbReference>
<name>A0A8X6RN80_TRICX</name>
<gene>
    <name evidence="2" type="primary">NCL1_61060</name>
    <name evidence="2" type="ORF">TNCV_2084221</name>
</gene>
<accession>A0A8X6RN80</accession>
<feature type="region of interest" description="Disordered" evidence="1">
    <location>
        <begin position="1"/>
        <end position="31"/>
    </location>
</feature>
<feature type="region of interest" description="Disordered" evidence="1">
    <location>
        <begin position="126"/>
        <end position="155"/>
    </location>
</feature>
<organism evidence="2 3">
    <name type="scientific">Trichonephila clavipes</name>
    <name type="common">Golden silk orbweaver</name>
    <name type="synonym">Nephila clavipes</name>
    <dbReference type="NCBI Taxonomy" id="2585209"/>
    <lineage>
        <taxon>Eukaryota</taxon>
        <taxon>Metazoa</taxon>
        <taxon>Ecdysozoa</taxon>
        <taxon>Arthropoda</taxon>
        <taxon>Chelicerata</taxon>
        <taxon>Arachnida</taxon>
        <taxon>Araneae</taxon>
        <taxon>Araneomorphae</taxon>
        <taxon>Entelegynae</taxon>
        <taxon>Araneoidea</taxon>
        <taxon>Nephilidae</taxon>
        <taxon>Trichonephila</taxon>
    </lineage>
</organism>
<protein>
    <submittedName>
        <fullName evidence="2">Uncharacterized protein</fullName>
    </submittedName>
</protein>
<evidence type="ECO:0000313" key="2">
    <source>
        <dbReference type="EMBL" id="GFX95842.1"/>
    </source>
</evidence>
<proteinExistence type="predicted"/>
<comment type="caution">
    <text evidence="2">The sequence shown here is derived from an EMBL/GenBank/DDBJ whole genome shotgun (WGS) entry which is preliminary data.</text>
</comment>
<dbReference type="AlphaFoldDB" id="A0A8X6RN80"/>
<evidence type="ECO:0000313" key="3">
    <source>
        <dbReference type="Proteomes" id="UP000887159"/>
    </source>
</evidence>
<evidence type="ECO:0000256" key="1">
    <source>
        <dbReference type="SAM" id="MobiDB-lite"/>
    </source>
</evidence>
<reference evidence="2" key="1">
    <citation type="submission" date="2020-08" db="EMBL/GenBank/DDBJ databases">
        <title>Multicomponent nature underlies the extraordinary mechanical properties of spider dragline silk.</title>
        <authorList>
            <person name="Kono N."/>
            <person name="Nakamura H."/>
            <person name="Mori M."/>
            <person name="Yoshida Y."/>
            <person name="Ohtoshi R."/>
            <person name="Malay A.D."/>
            <person name="Moran D.A.P."/>
            <person name="Tomita M."/>
            <person name="Numata K."/>
            <person name="Arakawa K."/>
        </authorList>
    </citation>
    <scope>NUCLEOTIDE SEQUENCE</scope>
</reference>
<keyword evidence="3" id="KW-1185">Reference proteome</keyword>
<feature type="compositionally biased region" description="Low complexity" evidence="1">
    <location>
        <begin position="9"/>
        <end position="23"/>
    </location>
</feature>
<dbReference type="EMBL" id="BMAU01021189">
    <property type="protein sequence ID" value="GFX95842.1"/>
    <property type="molecule type" value="Genomic_DNA"/>
</dbReference>